<name>A0A811GEI9_9GAMM</name>
<evidence type="ECO:0000313" key="3">
    <source>
        <dbReference type="Proteomes" id="UP000489961"/>
    </source>
</evidence>
<evidence type="ECO:0000313" key="2">
    <source>
        <dbReference type="EMBL" id="CAB1220862.1"/>
    </source>
</evidence>
<sequence length="32" mass="4065">MDYYLYLIIFLIILAMWLIFSMYKEKDKNPFK</sequence>
<protein>
    <submittedName>
        <fullName evidence="2">Uncharacterized protein</fullName>
    </submittedName>
</protein>
<reference evidence="2 3" key="1">
    <citation type="submission" date="2020-02" db="EMBL/GenBank/DDBJ databases">
        <authorList>
            <person name="Chaudhuri R."/>
        </authorList>
    </citation>
    <scope>NUCLEOTIDE SEQUENCE [LARGE SCALE GENOMIC DNA]</scope>
    <source>
        <strain evidence="2">SFB21</strain>
    </source>
</reference>
<dbReference type="Proteomes" id="UP000489961">
    <property type="component" value="Unassembled WGS sequence"/>
</dbReference>
<proteinExistence type="predicted"/>
<keyword evidence="1" id="KW-0472">Membrane</keyword>
<feature type="transmembrane region" description="Helical" evidence="1">
    <location>
        <begin position="6"/>
        <end position="23"/>
    </location>
</feature>
<organism evidence="2 3">
    <name type="scientific">Acinetobacter bouvetii</name>
    <dbReference type="NCBI Taxonomy" id="202951"/>
    <lineage>
        <taxon>Bacteria</taxon>
        <taxon>Pseudomonadati</taxon>
        <taxon>Pseudomonadota</taxon>
        <taxon>Gammaproteobacteria</taxon>
        <taxon>Moraxellales</taxon>
        <taxon>Moraxellaceae</taxon>
        <taxon>Acinetobacter</taxon>
    </lineage>
</organism>
<evidence type="ECO:0000256" key="1">
    <source>
        <dbReference type="SAM" id="Phobius"/>
    </source>
</evidence>
<keyword evidence="1" id="KW-1133">Transmembrane helix</keyword>
<gene>
    <name evidence="2" type="ORF">SFB21_2672</name>
</gene>
<dbReference type="AlphaFoldDB" id="A0A811GEI9"/>
<keyword evidence="1" id="KW-0812">Transmembrane</keyword>
<accession>A0A811GEI9</accession>
<comment type="caution">
    <text evidence="2">The sequence shown here is derived from an EMBL/GenBank/DDBJ whole genome shotgun (WGS) entry which is preliminary data.</text>
</comment>
<dbReference type="EMBL" id="CADDTS010000045">
    <property type="protein sequence ID" value="CAB1220862.1"/>
    <property type="molecule type" value="Genomic_DNA"/>
</dbReference>